<dbReference type="InterPro" id="IPR001433">
    <property type="entry name" value="OxRdtase_FAD/NAD-bd"/>
</dbReference>
<dbReference type="PANTHER" id="PTHR47354:SF6">
    <property type="entry name" value="NADH OXIDOREDUCTASE HCR"/>
    <property type="match status" value="1"/>
</dbReference>
<dbReference type="GO" id="GO:0051537">
    <property type="term" value="F:2 iron, 2 sulfur cluster binding"/>
    <property type="evidence" value="ECO:0007669"/>
    <property type="project" value="UniProtKB-KW"/>
</dbReference>
<evidence type="ECO:0000256" key="1">
    <source>
        <dbReference type="ARBA" id="ARBA00001974"/>
    </source>
</evidence>
<dbReference type="InterPro" id="IPR017927">
    <property type="entry name" value="FAD-bd_FR_type"/>
</dbReference>
<dbReference type="InterPro" id="IPR050415">
    <property type="entry name" value="MRET"/>
</dbReference>
<dbReference type="Proteomes" id="UP000006322">
    <property type="component" value="Unassembled WGS sequence"/>
</dbReference>
<feature type="compositionally biased region" description="Polar residues" evidence="12">
    <location>
        <begin position="286"/>
        <end position="300"/>
    </location>
</feature>
<comment type="similarity">
    <text evidence="11">In the N-terminal section; belongs to the FAD-binding oxidoreductase type 6 family.</text>
</comment>
<dbReference type="PROSITE" id="PS00197">
    <property type="entry name" value="2FE2S_FER_1"/>
    <property type="match status" value="1"/>
</dbReference>
<keyword evidence="8" id="KW-0411">Iron-sulfur</keyword>
<dbReference type="Pfam" id="PF00175">
    <property type="entry name" value="NAD_binding_1"/>
    <property type="match status" value="1"/>
</dbReference>
<name>K6YP55_9ALTE</name>
<dbReference type="CDD" id="cd06217">
    <property type="entry name" value="FNR_iron_sulfur_binding_3"/>
    <property type="match status" value="1"/>
</dbReference>
<evidence type="ECO:0000256" key="4">
    <source>
        <dbReference type="ARBA" id="ARBA00022723"/>
    </source>
</evidence>
<keyword evidence="5" id="KW-0274">FAD</keyword>
<feature type="region of interest" description="Disordered" evidence="12">
    <location>
        <begin position="61"/>
        <end position="91"/>
    </location>
</feature>
<dbReference type="Pfam" id="PF00970">
    <property type="entry name" value="FAD_binding_6"/>
    <property type="match status" value="1"/>
</dbReference>
<evidence type="ECO:0000313" key="17">
    <source>
        <dbReference type="Proteomes" id="UP000006322"/>
    </source>
</evidence>
<evidence type="ECO:0000256" key="13">
    <source>
        <dbReference type="SAM" id="Phobius"/>
    </source>
</evidence>
<feature type="compositionally biased region" description="Polar residues" evidence="12">
    <location>
        <begin position="263"/>
        <end position="278"/>
    </location>
</feature>
<keyword evidence="13" id="KW-0812">Transmembrane</keyword>
<comment type="caution">
    <text evidence="16">The sequence shown here is derived from an EMBL/GenBank/DDBJ whole genome shotgun (WGS) entry which is preliminary data.</text>
</comment>
<dbReference type="EMBL" id="BAER01000112">
    <property type="protein sequence ID" value="GAC34499.1"/>
    <property type="molecule type" value="Genomic_DNA"/>
</dbReference>
<dbReference type="PROSITE" id="PS51085">
    <property type="entry name" value="2FE2S_FER_2"/>
    <property type="match status" value="1"/>
</dbReference>
<dbReference type="InterPro" id="IPR006058">
    <property type="entry name" value="2Fe2S_fd_BS"/>
</dbReference>
<dbReference type="Gene3D" id="3.10.20.30">
    <property type="match status" value="1"/>
</dbReference>
<dbReference type="InterPro" id="IPR012675">
    <property type="entry name" value="Beta-grasp_dom_sf"/>
</dbReference>
<feature type="domain" description="2Fe-2S ferredoxin-type" evidence="14">
    <location>
        <begin position="575"/>
        <end position="659"/>
    </location>
</feature>
<dbReference type="InterPro" id="IPR008333">
    <property type="entry name" value="Cbr1-like_FAD-bd_dom"/>
</dbReference>
<dbReference type="GO" id="GO:0016491">
    <property type="term" value="F:oxidoreductase activity"/>
    <property type="evidence" value="ECO:0007669"/>
    <property type="project" value="UniProtKB-KW"/>
</dbReference>
<comment type="cofactor">
    <cofactor evidence="10">
        <name>[2Fe-2S] cluster</name>
        <dbReference type="ChEBI" id="CHEBI:190135"/>
    </cofactor>
</comment>
<dbReference type="Gene3D" id="3.40.50.80">
    <property type="entry name" value="Nucleotide-binding domain of ferredoxin-NADP reductase (FNR) module"/>
    <property type="match status" value="1"/>
</dbReference>
<feature type="region of interest" description="Disordered" evidence="12">
    <location>
        <begin position="548"/>
        <end position="573"/>
    </location>
</feature>
<keyword evidence="4" id="KW-0479">Metal-binding</keyword>
<dbReference type="InterPro" id="IPR001041">
    <property type="entry name" value="2Fe-2S_ferredoxin-type"/>
</dbReference>
<dbReference type="SUPFAM" id="SSF54292">
    <property type="entry name" value="2Fe-2S ferredoxin-like"/>
    <property type="match status" value="1"/>
</dbReference>
<evidence type="ECO:0000259" key="15">
    <source>
        <dbReference type="PROSITE" id="PS51384"/>
    </source>
</evidence>
<keyword evidence="17" id="KW-1185">Reference proteome</keyword>
<evidence type="ECO:0000256" key="8">
    <source>
        <dbReference type="ARBA" id="ARBA00023014"/>
    </source>
</evidence>
<evidence type="ECO:0000256" key="3">
    <source>
        <dbReference type="ARBA" id="ARBA00022714"/>
    </source>
</evidence>
<evidence type="ECO:0000256" key="10">
    <source>
        <dbReference type="ARBA" id="ARBA00034078"/>
    </source>
</evidence>
<evidence type="ECO:0000313" key="16">
    <source>
        <dbReference type="EMBL" id="GAC34499.1"/>
    </source>
</evidence>
<evidence type="ECO:0000256" key="6">
    <source>
        <dbReference type="ARBA" id="ARBA00023002"/>
    </source>
</evidence>
<evidence type="ECO:0000256" key="5">
    <source>
        <dbReference type="ARBA" id="ARBA00022827"/>
    </source>
</evidence>
<keyword evidence="2" id="KW-0285">Flavoprotein</keyword>
<feature type="region of interest" description="Disordered" evidence="12">
    <location>
        <begin position="261"/>
        <end position="300"/>
    </location>
</feature>
<dbReference type="AlphaFoldDB" id="K6YP55"/>
<dbReference type="PRINTS" id="PR00406">
    <property type="entry name" value="CYTB5RDTASE"/>
</dbReference>
<feature type="transmembrane region" description="Helical" evidence="13">
    <location>
        <begin position="226"/>
        <end position="247"/>
    </location>
</feature>
<proteinExistence type="inferred from homology"/>
<protein>
    <submittedName>
        <fullName evidence="16">Uncharacterized protein</fullName>
    </submittedName>
</protein>
<feature type="domain" description="FAD-binding FR-type" evidence="15">
    <location>
        <begin position="300"/>
        <end position="419"/>
    </location>
</feature>
<evidence type="ECO:0000256" key="2">
    <source>
        <dbReference type="ARBA" id="ARBA00022630"/>
    </source>
</evidence>
<dbReference type="SUPFAM" id="SSF52343">
    <property type="entry name" value="Ferredoxin reductase-like, C-terminal NADP-linked domain"/>
    <property type="match status" value="1"/>
</dbReference>
<dbReference type="Pfam" id="PF00111">
    <property type="entry name" value="Fer2"/>
    <property type="match status" value="1"/>
</dbReference>
<keyword evidence="6" id="KW-0560">Oxidoreductase</keyword>
<keyword evidence="9" id="KW-0830">Ubiquinone</keyword>
<evidence type="ECO:0000256" key="11">
    <source>
        <dbReference type="ARBA" id="ARBA00061434"/>
    </source>
</evidence>
<comment type="cofactor">
    <cofactor evidence="1">
        <name>FAD</name>
        <dbReference type="ChEBI" id="CHEBI:57692"/>
    </cofactor>
</comment>
<organism evidence="16 17">
    <name type="scientific">Paraglaciecola polaris LMG 21857</name>
    <dbReference type="NCBI Taxonomy" id="1129793"/>
    <lineage>
        <taxon>Bacteria</taxon>
        <taxon>Pseudomonadati</taxon>
        <taxon>Pseudomonadota</taxon>
        <taxon>Gammaproteobacteria</taxon>
        <taxon>Alteromonadales</taxon>
        <taxon>Alteromonadaceae</taxon>
        <taxon>Paraglaciecola</taxon>
    </lineage>
</organism>
<accession>K6YP55</accession>
<dbReference type="InterPro" id="IPR039261">
    <property type="entry name" value="FNR_nucleotide-bd"/>
</dbReference>
<dbReference type="PRINTS" id="PR00371">
    <property type="entry name" value="FPNCR"/>
</dbReference>
<dbReference type="Gene3D" id="2.40.30.10">
    <property type="entry name" value="Translation factors"/>
    <property type="match status" value="1"/>
</dbReference>
<dbReference type="CDD" id="cd00207">
    <property type="entry name" value="fer2"/>
    <property type="match status" value="1"/>
</dbReference>
<gene>
    <name evidence="16" type="ORF">GPLA_3611</name>
</gene>
<dbReference type="InterPro" id="IPR001709">
    <property type="entry name" value="Flavoprot_Pyr_Nucl_cyt_Rdtase"/>
</dbReference>
<evidence type="ECO:0000256" key="7">
    <source>
        <dbReference type="ARBA" id="ARBA00023004"/>
    </source>
</evidence>
<sequence length="659" mass="72552">MFVMNLILMEKKIDLASGKLKRIFSFVAFLLVWPCAAQQSQQEHEGHHPDIYAEQSLAPQTPEEPFTGLETSPAQGKDIKKGMRQEQGMGPGMAKGMDKMMEKMGAPKPKDLYPSLMRLSQLPVEKKQEVLDKAVARMLAGNQLMINGFTALSLADGRQNFSEMQSAVTLIDQGLSQYDSGLAAKRVIAEGQEPRRVALTWFKSQMNLLPTSEGTDRALIFGMSPIHTGVMLILLFFASVMFWMYGFKMRRAGALLKELESESPPSQLQNDSRSATPEKSSRQEIDSSTTSQLKPESSSPNAIQATVSKKIVFSGNFQVIGIFSETHDVKTFRLAATDGSSLPFDYEPGQFVTFSLTIPGQAKVTKRSYTIASSPTERDYFEVTIKREEQGLVSRFMHDHVSIGDELAIKAPNGKFYFNGSGEDSVVLISGGVGITPMMSAVRYLTARCWEGNIYFLFCARSSNDFIFERELQYLQARHKNLHVLVSMTRAEGTSWMGPQGRLTSQLINDFVPDLPAKTAHICGPTAMMEATTQTLVQLGMAADRVKSEAFGSAPPKRKPSDIPEGNKSSSKSGFEISFAKSQKKAIAQQDETVLDVAESLDVEIDSSCRSGTCGSCKVKLLKGTVDMDVDDGLEEQDRQQGYILACQSIPKTSVDVEA</sequence>
<dbReference type="SUPFAM" id="SSF63380">
    <property type="entry name" value="Riboflavin synthase domain-like"/>
    <property type="match status" value="1"/>
</dbReference>
<dbReference type="PANTHER" id="PTHR47354">
    <property type="entry name" value="NADH OXIDOREDUCTASE HCR"/>
    <property type="match status" value="1"/>
</dbReference>
<evidence type="ECO:0000256" key="9">
    <source>
        <dbReference type="ARBA" id="ARBA00023075"/>
    </source>
</evidence>
<dbReference type="InterPro" id="IPR017938">
    <property type="entry name" value="Riboflavin_synthase-like_b-brl"/>
</dbReference>
<dbReference type="STRING" id="1129793.GPLA_3611"/>
<dbReference type="InterPro" id="IPR036010">
    <property type="entry name" value="2Fe-2S_ferredoxin-like_sf"/>
</dbReference>
<evidence type="ECO:0000259" key="14">
    <source>
        <dbReference type="PROSITE" id="PS51085"/>
    </source>
</evidence>
<keyword evidence="7" id="KW-0408">Iron</keyword>
<keyword evidence="3" id="KW-0001">2Fe-2S</keyword>
<evidence type="ECO:0000256" key="12">
    <source>
        <dbReference type="SAM" id="MobiDB-lite"/>
    </source>
</evidence>
<keyword evidence="13" id="KW-0472">Membrane</keyword>
<dbReference type="GO" id="GO:0046872">
    <property type="term" value="F:metal ion binding"/>
    <property type="evidence" value="ECO:0007669"/>
    <property type="project" value="UniProtKB-KW"/>
</dbReference>
<keyword evidence="13" id="KW-1133">Transmembrane helix</keyword>
<dbReference type="PROSITE" id="PS51384">
    <property type="entry name" value="FAD_FR"/>
    <property type="match status" value="1"/>
</dbReference>
<reference evidence="17" key="1">
    <citation type="journal article" date="2014" name="Environ. Microbiol.">
        <title>Comparative genomics of the marine bacterial genus Glaciecola reveals the high degree of genomic diversity and genomic characteristic for cold adaptation.</title>
        <authorList>
            <person name="Qin Q.L."/>
            <person name="Xie B.B."/>
            <person name="Yu Y."/>
            <person name="Shu Y.L."/>
            <person name="Rong J.C."/>
            <person name="Zhang Y.J."/>
            <person name="Zhao D.L."/>
            <person name="Chen X.L."/>
            <person name="Zhang X.Y."/>
            <person name="Chen B."/>
            <person name="Zhou B.C."/>
            <person name="Zhang Y.Z."/>
        </authorList>
    </citation>
    <scope>NUCLEOTIDE SEQUENCE [LARGE SCALE GENOMIC DNA]</scope>
    <source>
        <strain evidence="17">LMG 21857</strain>
    </source>
</reference>